<feature type="region of interest" description="Disordered" evidence="3">
    <location>
        <begin position="1"/>
        <end position="77"/>
    </location>
</feature>
<evidence type="ECO:0000256" key="2">
    <source>
        <dbReference type="ARBA" id="ARBA00023306"/>
    </source>
</evidence>
<dbReference type="OrthoDB" id="10299510at2759"/>
<dbReference type="InParanoid" id="A0A2R6PYQ2"/>
<dbReference type="InterPro" id="IPR040389">
    <property type="entry name" value="SMR"/>
</dbReference>
<sequence length="125" mass="14215">MSSDPESRQGLPELQPAPVITTLSQPTTDEIPRTPPRENVDYKDEECCTPTGPEHRIPPALVCPPPPRRKRQRTATPDCCARKSRDFSEFIGDLSWEDAFERMFPQKNIESKNKNSNSKRTFPCS</sequence>
<proteinExistence type="predicted"/>
<reference evidence="4 5" key="1">
    <citation type="submission" date="2017-07" db="EMBL/GenBank/DDBJ databases">
        <title>An improved, manually edited Actinidia chinensis var. chinensis (kiwifruit) genome highlights the challenges associated with draft genomes and gene prediction in plants.</title>
        <authorList>
            <person name="Pilkington S."/>
            <person name="Crowhurst R."/>
            <person name="Hilario E."/>
            <person name="Nardozza S."/>
            <person name="Fraser L."/>
            <person name="Peng Y."/>
            <person name="Gunaseelan K."/>
            <person name="Simpson R."/>
            <person name="Tahir J."/>
            <person name="Deroles S."/>
            <person name="Templeton K."/>
            <person name="Luo Z."/>
            <person name="Davy M."/>
            <person name="Cheng C."/>
            <person name="Mcneilage M."/>
            <person name="Scaglione D."/>
            <person name="Liu Y."/>
            <person name="Zhang Q."/>
            <person name="Datson P."/>
            <person name="De Silva N."/>
            <person name="Gardiner S."/>
            <person name="Bassett H."/>
            <person name="Chagne D."/>
            <person name="Mccallum J."/>
            <person name="Dzierzon H."/>
            <person name="Deng C."/>
            <person name="Wang Y.-Y."/>
            <person name="Barron N."/>
            <person name="Manako K."/>
            <person name="Bowen J."/>
            <person name="Foster T."/>
            <person name="Erridge Z."/>
            <person name="Tiffin H."/>
            <person name="Waite C."/>
            <person name="Davies K."/>
            <person name="Grierson E."/>
            <person name="Laing W."/>
            <person name="Kirk R."/>
            <person name="Chen X."/>
            <person name="Wood M."/>
            <person name="Montefiori M."/>
            <person name="Brummell D."/>
            <person name="Schwinn K."/>
            <person name="Catanach A."/>
            <person name="Fullerton C."/>
            <person name="Li D."/>
            <person name="Meiyalaghan S."/>
            <person name="Nieuwenhuizen N."/>
            <person name="Read N."/>
            <person name="Prakash R."/>
            <person name="Hunter D."/>
            <person name="Zhang H."/>
            <person name="Mckenzie M."/>
            <person name="Knabel M."/>
            <person name="Harris A."/>
            <person name="Allan A."/>
            <person name="Chen A."/>
            <person name="Janssen B."/>
            <person name="Plunkett B."/>
            <person name="Dwamena C."/>
            <person name="Voogd C."/>
            <person name="Leif D."/>
            <person name="Lafferty D."/>
            <person name="Souleyre E."/>
            <person name="Varkonyi-Gasic E."/>
            <person name="Gambi F."/>
            <person name="Hanley J."/>
            <person name="Yao J.-L."/>
            <person name="Cheung J."/>
            <person name="David K."/>
            <person name="Warren B."/>
            <person name="Marsh K."/>
            <person name="Snowden K."/>
            <person name="Lin-Wang K."/>
            <person name="Brian L."/>
            <person name="Martinez-Sanchez M."/>
            <person name="Wang M."/>
            <person name="Ileperuma N."/>
            <person name="Macnee N."/>
            <person name="Campin R."/>
            <person name="Mcatee P."/>
            <person name="Drummond R."/>
            <person name="Espley R."/>
            <person name="Ireland H."/>
            <person name="Wu R."/>
            <person name="Atkinson R."/>
            <person name="Karunairetnam S."/>
            <person name="Bulley S."/>
            <person name="Chunkath S."/>
            <person name="Hanley Z."/>
            <person name="Storey R."/>
            <person name="Thrimawithana A."/>
            <person name="Thomson S."/>
            <person name="David C."/>
            <person name="Testolin R."/>
        </authorList>
    </citation>
    <scope>NUCLEOTIDE SEQUENCE [LARGE SCALE GENOMIC DNA]</scope>
    <source>
        <strain evidence="5">cv. Red5</strain>
        <tissue evidence="4">Young leaf</tissue>
    </source>
</reference>
<evidence type="ECO:0000313" key="4">
    <source>
        <dbReference type="EMBL" id="PSR98863.1"/>
    </source>
</evidence>
<protein>
    <submittedName>
        <fullName evidence="4">Voltage-dependent N-type calcium channel subunit alpha-1B like</fullName>
    </submittedName>
</protein>
<evidence type="ECO:0000256" key="3">
    <source>
        <dbReference type="SAM" id="MobiDB-lite"/>
    </source>
</evidence>
<evidence type="ECO:0000313" key="5">
    <source>
        <dbReference type="Proteomes" id="UP000241394"/>
    </source>
</evidence>
<dbReference type="Proteomes" id="UP000241394">
    <property type="component" value="Chromosome LG22"/>
</dbReference>
<accession>A0A2R6PYQ2</accession>
<keyword evidence="1" id="KW-0649">Protein kinase inhibitor</keyword>
<reference evidence="5" key="2">
    <citation type="journal article" date="2018" name="BMC Genomics">
        <title>A manually annotated Actinidia chinensis var. chinensis (kiwifruit) genome highlights the challenges associated with draft genomes and gene prediction in plants.</title>
        <authorList>
            <person name="Pilkington S.M."/>
            <person name="Crowhurst R."/>
            <person name="Hilario E."/>
            <person name="Nardozza S."/>
            <person name="Fraser L."/>
            <person name="Peng Y."/>
            <person name="Gunaseelan K."/>
            <person name="Simpson R."/>
            <person name="Tahir J."/>
            <person name="Deroles S.C."/>
            <person name="Templeton K."/>
            <person name="Luo Z."/>
            <person name="Davy M."/>
            <person name="Cheng C."/>
            <person name="McNeilage M."/>
            <person name="Scaglione D."/>
            <person name="Liu Y."/>
            <person name="Zhang Q."/>
            <person name="Datson P."/>
            <person name="De Silva N."/>
            <person name="Gardiner S.E."/>
            <person name="Bassett H."/>
            <person name="Chagne D."/>
            <person name="McCallum J."/>
            <person name="Dzierzon H."/>
            <person name="Deng C."/>
            <person name="Wang Y.Y."/>
            <person name="Barron L."/>
            <person name="Manako K."/>
            <person name="Bowen J."/>
            <person name="Foster T.M."/>
            <person name="Erridge Z.A."/>
            <person name="Tiffin H."/>
            <person name="Waite C.N."/>
            <person name="Davies K.M."/>
            <person name="Grierson E.P."/>
            <person name="Laing W.A."/>
            <person name="Kirk R."/>
            <person name="Chen X."/>
            <person name="Wood M."/>
            <person name="Montefiori M."/>
            <person name="Brummell D.A."/>
            <person name="Schwinn K.E."/>
            <person name="Catanach A."/>
            <person name="Fullerton C."/>
            <person name="Li D."/>
            <person name="Meiyalaghan S."/>
            <person name="Nieuwenhuizen N."/>
            <person name="Read N."/>
            <person name="Prakash R."/>
            <person name="Hunter D."/>
            <person name="Zhang H."/>
            <person name="McKenzie M."/>
            <person name="Knabel M."/>
            <person name="Harris A."/>
            <person name="Allan A.C."/>
            <person name="Gleave A."/>
            <person name="Chen A."/>
            <person name="Janssen B.J."/>
            <person name="Plunkett B."/>
            <person name="Ampomah-Dwamena C."/>
            <person name="Voogd C."/>
            <person name="Leif D."/>
            <person name="Lafferty D."/>
            <person name="Souleyre E.J.F."/>
            <person name="Varkonyi-Gasic E."/>
            <person name="Gambi F."/>
            <person name="Hanley J."/>
            <person name="Yao J.L."/>
            <person name="Cheung J."/>
            <person name="David K.M."/>
            <person name="Warren B."/>
            <person name="Marsh K."/>
            <person name="Snowden K.C."/>
            <person name="Lin-Wang K."/>
            <person name="Brian L."/>
            <person name="Martinez-Sanchez M."/>
            <person name="Wang M."/>
            <person name="Ileperuma N."/>
            <person name="Macnee N."/>
            <person name="Campin R."/>
            <person name="McAtee P."/>
            <person name="Drummond R.S.M."/>
            <person name="Espley R.V."/>
            <person name="Ireland H.S."/>
            <person name="Wu R."/>
            <person name="Atkinson R.G."/>
            <person name="Karunairetnam S."/>
            <person name="Bulley S."/>
            <person name="Chunkath S."/>
            <person name="Hanley Z."/>
            <person name="Storey R."/>
            <person name="Thrimawithana A.H."/>
            <person name="Thomson S."/>
            <person name="David C."/>
            <person name="Testolin R."/>
            <person name="Huang H."/>
            <person name="Hellens R.P."/>
            <person name="Schaffer R.J."/>
        </authorList>
    </citation>
    <scope>NUCLEOTIDE SEQUENCE [LARGE SCALE GENOMIC DNA]</scope>
    <source>
        <strain evidence="5">cv. Red5</strain>
    </source>
</reference>
<feature type="compositionally biased region" description="Basic and acidic residues" evidence="3">
    <location>
        <begin position="30"/>
        <end position="46"/>
    </location>
</feature>
<keyword evidence="5" id="KW-1185">Reference proteome</keyword>
<name>A0A2R6PYQ2_ACTCC</name>
<dbReference type="PANTHER" id="PTHR33142:SF114">
    <property type="entry name" value="CYCLIN-DEPENDENT PROTEIN KINASE INHIBITOR SMR14"/>
    <property type="match status" value="1"/>
</dbReference>
<keyword evidence="2" id="KW-0131">Cell cycle</keyword>
<organism evidence="4 5">
    <name type="scientific">Actinidia chinensis var. chinensis</name>
    <name type="common">Chinese soft-hair kiwi</name>
    <dbReference type="NCBI Taxonomy" id="1590841"/>
    <lineage>
        <taxon>Eukaryota</taxon>
        <taxon>Viridiplantae</taxon>
        <taxon>Streptophyta</taxon>
        <taxon>Embryophyta</taxon>
        <taxon>Tracheophyta</taxon>
        <taxon>Spermatophyta</taxon>
        <taxon>Magnoliopsida</taxon>
        <taxon>eudicotyledons</taxon>
        <taxon>Gunneridae</taxon>
        <taxon>Pentapetalae</taxon>
        <taxon>asterids</taxon>
        <taxon>Ericales</taxon>
        <taxon>Actinidiaceae</taxon>
        <taxon>Actinidia</taxon>
    </lineage>
</organism>
<gene>
    <name evidence="4" type="ORF">CEY00_Acc25389</name>
</gene>
<dbReference type="GO" id="GO:0005634">
    <property type="term" value="C:nucleus"/>
    <property type="evidence" value="ECO:0007669"/>
    <property type="project" value="TreeGrafter"/>
</dbReference>
<dbReference type="GO" id="GO:0004860">
    <property type="term" value="F:protein kinase inhibitor activity"/>
    <property type="evidence" value="ECO:0007669"/>
    <property type="project" value="UniProtKB-KW"/>
</dbReference>
<dbReference type="GO" id="GO:0032875">
    <property type="term" value="P:regulation of DNA endoreduplication"/>
    <property type="evidence" value="ECO:0007669"/>
    <property type="project" value="InterPro"/>
</dbReference>
<dbReference type="EMBL" id="NKQK01000022">
    <property type="protein sequence ID" value="PSR98863.1"/>
    <property type="molecule type" value="Genomic_DNA"/>
</dbReference>
<dbReference type="AlphaFoldDB" id="A0A2R6PYQ2"/>
<dbReference type="PANTHER" id="PTHR33142">
    <property type="entry name" value="CYCLIN-DEPENDENT PROTEIN KINASE INHIBITOR SMR13"/>
    <property type="match status" value="1"/>
</dbReference>
<comment type="caution">
    <text evidence="4">The sequence shown here is derived from an EMBL/GenBank/DDBJ whole genome shotgun (WGS) entry which is preliminary data.</text>
</comment>
<dbReference type="Gramene" id="PSR98863">
    <property type="protein sequence ID" value="PSR98863"/>
    <property type="gene ID" value="CEY00_Acc25389"/>
</dbReference>
<evidence type="ECO:0000256" key="1">
    <source>
        <dbReference type="ARBA" id="ARBA00023013"/>
    </source>
</evidence>